<name>A0AAV6QM30_SOLSE</name>
<evidence type="ECO:0000313" key="1">
    <source>
        <dbReference type="EMBL" id="KAG7494151.1"/>
    </source>
</evidence>
<keyword evidence="2" id="KW-1185">Reference proteome</keyword>
<dbReference type="EMBL" id="JAGKHQ010000016">
    <property type="protein sequence ID" value="KAG7494151.1"/>
    <property type="molecule type" value="Genomic_DNA"/>
</dbReference>
<proteinExistence type="predicted"/>
<organism evidence="1 2">
    <name type="scientific">Solea senegalensis</name>
    <name type="common">Senegalese sole</name>
    <dbReference type="NCBI Taxonomy" id="28829"/>
    <lineage>
        <taxon>Eukaryota</taxon>
        <taxon>Metazoa</taxon>
        <taxon>Chordata</taxon>
        <taxon>Craniata</taxon>
        <taxon>Vertebrata</taxon>
        <taxon>Euteleostomi</taxon>
        <taxon>Actinopterygii</taxon>
        <taxon>Neopterygii</taxon>
        <taxon>Teleostei</taxon>
        <taxon>Neoteleostei</taxon>
        <taxon>Acanthomorphata</taxon>
        <taxon>Carangaria</taxon>
        <taxon>Pleuronectiformes</taxon>
        <taxon>Pleuronectoidei</taxon>
        <taxon>Soleidae</taxon>
        <taxon>Solea</taxon>
    </lineage>
</organism>
<comment type="caution">
    <text evidence="1">The sequence shown here is derived from an EMBL/GenBank/DDBJ whole genome shotgun (WGS) entry which is preliminary data.</text>
</comment>
<dbReference type="Proteomes" id="UP000693946">
    <property type="component" value="Linkage Group LG4"/>
</dbReference>
<protein>
    <submittedName>
        <fullName evidence="1">Uncharacterized protein</fullName>
    </submittedName>
</protein>
<sequence length="57" mass="6664">MAGEVTLPSCLVSERCSVMLRKVKPALVQKRLHYFCTYRALLFKHWINTLSYGTHHE</sequence>
<evidence type="ECO:0000313" key="2">
    <source>
        <dbReference type="Proteomes" id="UP000693946"/>
    </source>
</evidence>
<reference evidence="1 2" key="1">
    <citation type="journal article" date="2021" name="Sci. Rep.">
        <title>Chromosome anchoring in Senegalese sole (Solea senegalensis) reveals sex-associated markers and genome rearrangements in flatfish.</title>
        <authorList>
            <person name="Guerrero-Cozar I."/>
            <person name="Gomez-Garrido J."/>
            <person name="Berbel C."/>
            <person name="Martinez-Blanch J.F."/>
            <person name="Alioto T."/>
            <person name="Claros M.G."/>
            <person name="Gagnaire P.A."/>
            <person name="Manchado M."/>
        </authorList>
    </citation>
    <scope>NUCLEOTIDE SEQUENCE [LARGE SCALE GENOMIC DNA]</scope>
    <source>
        <strain evidence="1">Sse05_10M</strain>
    </source>
</reference>
<gene>
    <name evidence="1" type="ORF">JOB18_024418</name>
</gene>
<accession>A0AAV6QM30</accession>
<dbReference type="AlphaFoldDB" id="A0AAV6QM30"/>